<comment type="caution">
    <text evidence="9">The sequence shown here is derived from an EMBL/GenBank/DDBJ whole genome shotgun (WGS) entry which is preliminary data.</text>
</comment>
<evidence type="ECO:0000256" key="3">
    <source>
        <dbReference type="ARBA" id="ARBA00022630"/>
    </source>
</evidence>
<dbReference type="GO" id="GO:0071949">
    <property type="term" value="F:FAD binding"/>
    <property type="evidence" value="ECO:0007669"/>
    <property type="project" value="InterPro"/>
</dbReference>
<dbReference type="EMBL" id="JAAPAO010000313">
    <property type="protein sequence ID" value="KAF4663565.1"/>
    <property type="molecule type" value="Genomic_DNA"/>
</dbReference>
<gene>
    <name evidence="9" type="ORF">FOL47_005684</name>
</gene>
<comment type="similarity">
    <text evidence="2">Belongs to the oxygen-dependent FAD-linked oxidoreductase family.</text>
</comment>
<evidence type="ECO:0000256" key="7">
    <source>
        <dbReference type="SAM" id="SignalP"/>
    </source>
</evidence>
<feature type="signal peptide" evidence="7">
    <location>
        <begin position="1"/>
        <end position="19"/>
    </location>
</feature>
<evidence type="ECO:0000256" key="1">
    <source>
        <dbReference type="ARBA" id="ARBA00001974"/>
    </source>
</evidence>
<dbReference type="SUPFAM" id="SSF56176">
    <property type="entry name" value="FAD-binding/transporter-associated domain-like"/>
    <property type="match status" value="1"/>
</dbReference>
<dbReference type="PROSITE" id="PS51387">
    <property type="entry name" value="FAD_PCMH"/>
    <property type="match status" value="1"/>
</dbReference>
<evidence type="ECO:0000259" key="8">
    <source>
        <dbReference type="PROSITE" id="PS51387"/>
    </source>
</evidence>
<dbReference type="InterPro" id="IPR050416">
    <property type="entry name" value="FAD-linked_Oxidoreductase"/>
</dbReference>
<dbReference type="InterPro" id="IPR016169">
    <property type="entry name" value="FAD-bd_PCMH_sub2"/>
</dbReference>
<evidence type="ECO:0000256" key="6">
    <source>
        <dbReference type="SAM" id="MobiDB-lite"/>
    </source>
</evidence>
<keyword evidence="4" id="KW-0274">FAD</keyword>
<dbReference type="InterPro" id="IPR016167">
    <property type="entry name" value="FAD-bd_PCMH_sub1"/>
</dbReference>
<keyword evidence="5" id="KW-0560">Oxidoreductase</keyword>
<dbReference type="PANTHER" id="PTHR42973">
    <property type="entry name" value="BINDING OXIDOREDUCTASE, PUTATIVE (AFU_ORTHOLOGUE AFUA_1G17690)-RELATED"/>
    <property type="match status" value="1"/>
</dbReference>
<dbReference type="Pfam" id="PF01565">
    <property type="entry name" value="FAD_binding_4"/>
    <property type="match status" value="1"/>
</dbReference>
<protein>
    <recommendedName>
        <fullName evidence="8">FAD-binding PCMH-type domain-containing protein</fullName>
    </recommendedName>
</protein>
<organism evidence="9 10">
    <name type="scientific">Perkinsus chesapeaki</name>
    <name type="common">Clam parasite</name>
    <name type="synonym">Perkinsus andrewsi</name>
    <dbReference type="NCBI Taxonomy" id="330153"/>
    <lineage>
        <taxon>Eukaryota</taxon>
        <taxon>Sar</taxon>
        <taxon>Alveolata</taxon>
        <taxon>Perkinsozoa</taxon>
        <taxon>Perkinsea</taxon>
        <taxon>Perkinsida</taxon>
        <taxon>Perkinsidae</taxon>
        <taxon>Perkinsus</taxon>
    </lineage>
</organism>
<dbReference type="PANTHER" id="PTHR42973:SF39">
    <property type="entry name" value="FAD-BINDING PCMH-TYPE DOMAIN-CONTAINING PROTEIN"/>
    <property type="match status" value="1"/>
</dbReference>
<comment type="cofactor">
    <cofactor evidence="1">
        <name>FAD</name>
        <dbReference type="ChEBI" id="CHEBI:57692"/>
    </cofactor>
</comment>
<dbReference type="AlphaFoldDB" id="A0A7J6LWB9"/>
<keyword evidence="7" id="KW-0732">Signal</keyword>
<evidence type="ECO:0000313" key="10">
    <source>
        <dbReference type="Proteomes" id="UP000591131"/>
    </source>
</evidence>
<name>A0A7J6LWB9_PERCH</name>
<dbReference type="InterPro" id="IPR036318">
    <property type="entry name" value="FAD-bd_PCMH-like_sf"/>
</dbReference>
<reference evidence="9 10" key="1">
    <citation type="submission" date="2020-04" db="EMBL/GenBank/DDBJ databases">
        <title>Perkinsus chesapeaki whole genome sequence.</title>
        <authorList>
            <person name="Bogema D.R."/>
        </authorList>
    </citation>
    <scope>NUCLEOTIDE SEQUENCE [LARGE SCALE GENOMIC DNA]</scope>
    <source>
        <strain evidence="9">ATCC PRA-425</strain>
    </source>
</reference>
<dbReference type="InterPro" id="IPR016166">
    <property type="entry name" value="FAD-bd_PCMH"/>
</dbReference>
<feature type="domain" description="FAD-binding PCMH-type" evidence="8">
    <location>
        <begin position="53"/>
        <end position="235"/>
    </location>
</feature>
<feature type="compositionally biased region" description="Low complexity" evidence="6">
    <location>
        <begin position="661"/>
        <end position="672"/>
    </location>
</feature>
<proteinExistence type="inferred from homology"/>
<keyword evidence="10" id="KW-1185">Reference proteome</keyword>
<accession>A0A7J6LWB9</accession>
<feature type="region of interest" description="Disordered" evidence="6">
    <location>
        <begin position="661"/>
        <end position="680"/>
    </location>
</feature>
<feature type="chain" id="PRO_5029453749" description="FAD-binding PCMH-type domain-containing protein" evidence="7">
    <location>
        <begin position="20"/>
        <end position="720"/>
    </location>
</feature>
<dbReference type="OrthoDB" id="415825at2759"/>
<evidence type="ECO:0000256" key="2">
    <source>
        <dbReference type="ARBA" id="ARBA00005466"/>
    </source>
</evidence>
<dbReference type="Gene3D" id="3.40.462.20">
    <property type="match status" value="1"/>
</dbReference>
<feature type="region of interest" description="Disordered" evidence="6">
    <location>
        <begin position="554"/>
        <end position="577"/>
    </location>
</feature>
<evidence type="ECO:0000313" key="9">
    <source>
        <dbReference type="EMBL" id="KAF4663565.1"/>
    </source>
</evidence>
<keyword evidence="3" id="KW-0285">Flavoprotein</keyword>
<dbReference type="Gene3D" id="3.30.43.10">
    <property type="entry name" value="Uridine Diphospho-n-acetylenolpyruvylglucosamine Reductase, domain 2"/>
    <property type="match status" value="1"/>
</dbReference>
<dbReference type="GO" id="GO:0016491">
    <property type="term" value="F:oxidoreductase activity"/>
    <property type="evidence" value="ECO:0007669"/>
    <property type="project" value="UniProtKB-KW"/>
</dbReference>
<dbReference type="Gene3D" id="3.30.465.10">
    <property type="match status" value="1"/>
</dbReference>
<dbReference type="Proteomes" id="UP000591131">
    <property type="component" value="Unassembled WGS sequence"/>
</dbReference>
<sequence length="720" mass="77633">MVWFSYILAIFSLCAVATGDVQSAVSRLISALPGQVQTTDIPPPYNERFDQAHGYSPAAMVNVTSADDIIAALQICHEEVAPVAIRSNQGSSYIGQSTVNNGIVIDLERLTGFSVSEVNGDYIASMGAGLRLLEAYSRLARHDPPLGLAAGSGPTVGIAGLLSGGGHGLSSAKYGITADRLVSADVVVYNESTGKFELVTATGFNEHSDLFFALRGGMGGNYGVIVTLRYKAFPVTNVVVISGKSSDVNPSLQAQRIKAFQTFMHSSAAGPEMFGIGKFLGGGAIQFSAQCICDASGDCSSCQGKVQALADSVGVEKYSILEQSFGEAMWFWADCTAASWMDFYPPDGVQKCSESELKKSMNECWDWNTHSLASPYKAKSLYFDKDIDIATLETMAELSLDPICKWNTDCVLQFDFYGHAMAEEPKDCDAHSGRKCTAFDHRVDGWHLQMIASWYPDQAPPQERIQWLHKAYSTVLPVSLHQAYQNYIDSDLSTDFEWIDQYFPNSETYARLQQVKCKYNSIDMFAFPSIKNMTIQIDDEICGRKATTTTTPFATTITTTPSTTTTTTTPFATTTTPSTTTATLPFTTITATTTTTTAATTSSYPVTTTSTTSTTPTTGMDCSMADAICAEGYPGSYCKIDQYPPVCWGSNVPCQCSGGLSTSTTQSPTPTSGEVTTQRSTTAPDCHQADLQCSKLVAGSYCMYWKSPSLCWGSDVVCTC</sequence>
<dbReference type="Pfam" id="PF08031">
    <property type="entry name" value="BBE"/>
    <property type="match status" value="1"/>
</dbReference>
<evidence type="ECO:0000256" key="4">
    <source>
        <dbReference type="ARBA" id="ARBA00022827"/>
    </source>
</evidence>
<evidence type="ECO:0000256" key="5">
    <source>
        <dbReference type="ARBA" id="ARBA00023002"/>
    </source>
</evidence>
<dbReference type="InterPro" id="IPR012951">
    <property type="entry name" value="BBE"/>
</dbReference>
<dbReference type="InterPro" id="IPR006094">
    <property type="entry name" value="Oxid_FAD_bind_N"/>
</dbReference>